<name>A0A558C2U0_9BACT</name>
<evidence type="ECO:0000313" key="3">
    <source>
        <dbReference type="Proteomes" id="UP000317624"/>
    </source>
</evidence>
<gene>
    <name evidence="2" type="ORF">FNT36_02790</name>
</gene>
<dbReference type="AlphaFoldDB" id="A0A558C2U0"/>
<proteinExistence type="predicted"/>
<accession>A0A558C2U0</accession>
<sequence length="823" mass="86011">MKLFNTFFLAAGASLLASSASAQYLFTDGALMPYKQNFNSLSGTVGLTGNQLTAIPEVYAQAEFGTLPYTAAYSPTSIGANDGSNIYANYYHFGYAGTTGTSTDRSLGGIAATTTADGVGYVGIRFKNNSTVTIKNLEVQYAMEQWYNSGRQDAASVSVSYLTAPVGTTIENLLERTGAWQTIAPLQVDAPSTATVIASRDGNAAANRRVRQTTLAGINLLPGQEIMIRWGYTLNNQTNGNGLSIDDVVVTPETNVYYAKGNGDLDALATWGQNMDGSGTAPTSFDADNQTFYVLGGTATDRISSKATGSGILATWKVSGANSKIVVGLPATATTSTAAVPGQLYLQFNKNIEGTIDVSDGSKLIIRNTNPTRTFALGSLSTTSTVEYNSGTSTTIIPQSYGNLVITGATASGPTTKSLAGSVIVNGSVRLRDLCSLSLGSYDLTLVRRDSLSNGMKYNANIVRGASASSYIVAGGTGRLRISVPGNGVGIVFPVGVSAPTTTATAYTPATLLQTALNSEDIFGVRMLSNLYNSYSSTTEAGSGTARNELSVNKTWLVSEEVPGGSDLSLTLQFNGADATGDFVQDQAHLIHYLYANGAWDQHTTADEWGTTTGTTTGSLAITRAHITSFSPFGIVSVAPTPLPVSLTAFEVQATGPAATCTWTTASETTNDHFVVERSLDGATFAALGTVKGQGTHAAATGYRFDDAAAGRLGATVVYYRLRQVDTDGQATYSTVRTVSFGTAALALYPTPTRGSAATLDLTSLAPRVYQAQVLDLTGRVLLTRAFLGGQAHPFDVQGLPAGAYVVVITGADTHQSLRLLRN</sequence>
<organism evidence="2 3">
    <name type="scientific">Hymenobacter setariae</name>
    <dbReference type="NCBI Taxonomy" id="2594794"/>
    <lineage>
        <taxon>Bacteria</taxon>
        <taxon>Pseudomonadati</taxon>
        <taxon>Bacteroidota</taxon>
        <taxon>Cytophagia</taxon>
        <taxon>Cytophagales</taxon>
        <taxon>Hymenobacteraceae</taxon>
        <taxon>Hymenobacter</taxon>
    </lineage>
</organism>
<reference evidence="2 3" key="1">
    <citation type="submission" date="2019-07" db="EMBL/GenBank/DDBJ databases">
        <title>Hymenobacter sp. straun FUR1 Genome sequencing and assembly.</title>
        <authorList>
            <person name="Chhetri G."/>
        </authorList>
    </citation>
    <scope>NUCLEOTIDE SEQUENCE [LARGE SCALE GENOMIC DNA]</scope>
    <source>
        <strain evidence="2 3">Fur1</strain>
    </source>
</reference>
<keyword evidence="3" id="KW-1185">Reference proteome</keyword>
<keyword evidence="1" id="KW-0732">Signal</keyword>
<dbReference type="OrthoDB" id="1443240at2"/>
<dbReference type="NCBIfam" id="TIGR04183">
    <property type="entry name" value="Por_Secre_tail"/>
    <property type="match status" value="1"/>
</dbReference>
<dbReference type="Proteomes" id="UP000317624">
    <property type="component" value="Unassembled WGS sequence"/>
</dbReference>
<feature type="chain" id="PRO_5021930729" evidence="1">
    <location>
        <begin position="23"/>
        <end position="823"/>
    </location>
</feature>
<dbReference type="InterPro" id="IPR026444">
    <property type="entry name" value="Secre_tail"/>
</dbReference>
<dbReference type="EMBL" id="VMRJ01000001">
    <property type="protein sequence ID" value="TVT43036.1"/>
    <property type="molecule type" value="Genomic_DNA"/>
</dbReference>
<feature type="signal peptide" evidence="1">
    <location>
        <begin position="1"/>
        <end position="22"/>
    </location>
</feature>
<evidence type="ECO:0000313" key="2">
    <source>
        <dbReference type="EMBL" id="TVT43036.1"/>
    </source>
</evidence>
<evidence type="ECO:0000256" key="1">
    <source>
        <dbReference type="SAM" id="SignalP"/>
    </source>
</evidence>
<dbReference type="RefSeq" id="WP_144844056.1">
    <property type="nucleotide sequence ID" value="NZ_VMRJ01000001.1"/>
</dbReference>
<protein>
    <submittedName>
        <fullName evidence="2">T9SS type A sorting domain-containing protein</fullName>
    </submittedName>
</protein>
<comment type="caution">
    <text evidence="2">The sequence shown here is derived from an EMBL/GenBank/DDBJ whole genome shotgun (WGS) entry which is preliminary data.</text>
</comment>